<evidence type="ECO:0000256" key="1">
    <source>
        <dbReference type="ARBA" id="ARBA00004370"/>
    </source>
</evidence>
<dbReference type="Gene3D" id="1.20.1110.10">
    <property type="entry name" value="Calcium-transporting ATPase, transmembrane domain"/>
    <property type="match status" value="1"/>
</dbReference>
<comment type="subcellular location">
    <subcellularLocation>
        <location evidence="1">Membrane</location>
    </subcellularLocation>
</comment>
<feature type="transmembrane region" description="Helical" evidence="6">
    <location>
        <begin position="141"/>
        <end position="163"/>
    </location>
</feature>
<accession>A0A9D3VQR9</accession>
<evidence type="ECO:0000256" key="4">
    <source>
        <dbReference type="ARBA" id="ARBA00022989"/>
    </source>
</evidence>
<reference evidence="8 9" key="1">
    <citation type="journal article" date="2021" name="Plant Biotechnol. J.">
        <title>Multi-omics assisted identification of the key and species-specific regulatory components of drought-tolerant mechanisms in Gossypium stocksii.</title>
        <authorList>
            <person name="Yu D."/>
            <person name="Ke L."/>
            <person name="Zhang D."/>
            <person name="Wu Y."/>
            <person name="Sun Y."/>
            <person name="Mei J."/>
            <person name="Sun J."/>
            <person name="Sun Y."/>
        </authorList>
    </citation>
    <scope>NUCLEOTIDE SEQUENCE [LARGE SCALE GENOMIC DNA]</scope>
    <source>
        <strain evidence="9">cv. E1</strain>
        <tissue evidence="8">Leaf</tissue>
    </source>
</reference>
<dbReference type="PANTHER" id="PTHR42861">
    <property type="entry name" value="CALCIUM-TRANSPORTING ATPASE"/>
    <property type="match status" value="1"/>
</dbReference>
<evidence type="ECO:0000256" key="5">
    <source>
        <dbReference type="ARBA" id="ARBA00023136"/>
    </source>
</evidence>
<dbReference type="InterPro" id="IPR023214">
    <property type="entry name" value="HAD_sf"/>
</dbReference>
<evidence type="ECO:0000313" key="9">
    <source>
        <dbReference type="Proteomes" id="UP000828251"/>
    </source>
</evidence>
<dbReference type="GO" id="GO:0016020">
    <property type="term" value="C:membrane"/>
    <property type="evidence" value="ECO:0007669"/>
    <property type="project" value="UniProtKB-SubCell"/>
</dbReference>
<keyword evidence="5 6" id="KW-0472">Membrane</keyword>
<keyword evidence="7" id="KW-0732">Signal</keyword>
<evidence type="ECO:0000256" key="3">
    <source>
        <dbReference type="ARBA" id="ARBA00022842"/>
    </source>
</evidence>
<evidence type="ECO:0000256" key="2">
    <source>
        <dbReference type="ARBA" id="ARBA00022692"/>
    </source>
</evidence>
<dbReference type="SUPFAM" id="SSF56784">
    <property type="entry name" value="HAD-like"/>
    <property type="match status" value="1"/>
</dbReference>
<dbReference type="InterPro" id="IPR023298">
    <property type="entry name" value="ATPase_P-typ_TM_dom_sf"/>
</dbReference>
<dbReference type="SUPFAM" id="SSF81665">
    <property type="entry name" value="Calcium ATPase, transmembrane domain M"/>
    <property type="match status" value="1"/>
</dbReference>
<evidence type="ECO:0000256" key="6">
    <source>
        <dbReference type="SAM" id="Phobius"/>
    </source>
</evidence>
<comment type="caution">
    <text evidence="8">The sequence shown here is derived from an EMBL/GenBank/DDBJ whole genome shotgun (WGS) entry which is preliminary data.</text>
</comment>
<sequence length="269" mass="30182">MQGTRALLTGVDNLWKLLYVLSWVGNQDAIVSYVVGMLGDPKEALNLDVDVKVITRDQLTIGKETGHRLGGFHEHKYEIVTRLQKMTHVCGMTGDGIGIAVDDATDVARGASDIMLTETGLSVIVSAVLTSRAIFQRMKNYTIYAVSITIQIVFGFMFLPLIWKFDFSPFMDLSIAILSYETIMTISREPSLMPNLWKLRETFATSMVLDTYLACMTVVFFRAAKGSDFFSNKFGATEVLYFLKMLLGSHSNNCMQIFPTLIFEDKDLF</sequence>
<organism evidence="8 9">
    <name type="scientific">Gossypium stocksii</name>
    <dbReference type="NCBI Taxonomy" id="47602"/>
    <lineage>
        <taxon>Eukaryota</taxon>
        <taxon>Viridiplantae</taxon>
        <taxon>Streptophyta</taxon>
        <taxon>Embryophyta</taxon>
        <taxon>Tracheophyta</taxon>
        <taxon>Spermatophyta</taxon>
        <taxon>Magnoliopsida</taxon>
        <taxon>eudicotyledons</taxon>
        <taxon>Gunneridae</taxon>
        <taxon>Pentapetalae</taxon>
        <taxon>rosids</taxon>
        <taxon>malvids</taxon>
        <taxon>Malvales</taxon>
        <taxon>Malvaceae</taxon>
        <taxon>Malvoideae</taxon>
        <taxon>Gossypium</taxon>
    </lineage>
</organism>
<keyword evidence="3" id="KW-0460">Magnesium</keyword>
<keyword evidence="2 6" id="KW-0812">Transmembrane</keyword>
<dbReference type="EMBL" id="JAIQCV010000006">
    <property type="protein sequence ID" value="KAH1092084.1"/>
    <property type="molecule type" value="Genomic_DNA"/>
</dbReference>
<feature type="signal peptide" evidence="7">
    <location>
        <begin position="1"/>
        <end position="22"/>
    </location>
</feature>
<dbReference type="Proteomes" id="UP000828251">
    <property type="component" value="Unassembled WGS sequence"/>
</dbReference>
<evidence type="ECO:0000313" key="8">
    <source>
        <dbReference type="EMBL" id="KAH1092084.1"/>
    </source>
</evidence>
<dbReference type="Gene3D" id="3.40.50.1000">
    <property type="entry name" value="HAD superfamily/HAD-like"/>
    <property type="match status" value="1"/>
</dbReference>
<evidence type="ECO:0000256" key="7">
    <source>
        <dbReference type="SAM" id="SignalP"/>
    </source>
</evidence>
<proteinExistence type="predicted"/>
<protein>
    <recommendedName>
        <fullName evidence="10">Cation-transporting P-type ATPase C-terminal domain-containing protein</fullName>
    </recommendedName>
</protein>
<dbReference type="OrthoDB" id="116380at2759"/>
<evidence type="ECO:0008006" key="10">
    <source>
        <dbReference type="Google" id="ProtNLM"/>
    </source>
</evidence>
<keyword evidence="9" id="KW-1185">Reference proteome</keyword>
<feature type="chain" id="PRO_5038931862" description="Cation-transporting P-type ATPase C-terminal domain-containing protein" evidence="7">
    <location>
        <begin position="23"/>
        <end position="269"/>
    </location>
</feature>
<dbReference type="AlphaFoldDB" id="A0A9D3VQR9"/>
<name>A0A9D3VQR9_9ROSI</name>
<keyword evidence="4 6" id="KW-1133">Transmembrane helix</keyword>
<feature type="transmembrane region" description="Helical" evidence="6">
    <location>
        <begin position="203"/>
        <end position="224"/>
    </location>
</feature>
<gene>
    <name evidence="8" type="ORF">J1N35_019341</name>
</gene>
<dbReference type="InterPro" id="IPR036412">
    <property type="entry name" value="HAD-like_sf"/>
</dbReference>